<dbReference type="InterPro" id="IPR034325">
    <property type="entry name" value="S-100_dom"/>
</dbReference>
<dbReference type="SUPFAM" id="SSF47473">
    <property type="entry name" value="EF-hand"/>
    <property type="match status" value="1"/>
</dbReference>
<reference evidence="5" key="3">
    <citation type="submission" date="2025-09" db="UniProtKB">
        <authorList>
            <consortium name="Ensembl"/>
        </authorList>
    </citation>
    <scope>IDENTIFICATION</scope>
</reference>
<keyword evidence="6" id="KW-1185">Reference proteome</keyword>
<dbReference type="GO" id="GO:0005509">
    <property type="term" value="F:calcium ion binding"/>
    <property type="evidence" value="ECO:0007669"/>
    <property type="project" value="InterPro"/>
</dbReference>
<keyword evidence="3" id="KW-0106">Calcium</keyword>
<proteinExistence type="inferred from homology"/>
<dbReference type="Ensembl" id="ENSDCDT00010052516.1">
    <property type="protein sequence ID" value="ENSDCDP00010042479.1"/>
    <property type="gene ID" value="ENSDCDG00010026737.1"/>
</dbReference>
<evidence type="ECO:0000259" key="4">
    <source>
        <dbReference type="PROSITE" id="PS50222"/>
    </source>
</evidence>
<dbReference type="GO" id="GO:0048306">
    <property type="term" value="F:calcium-dependent protein binding"/>
    <property type="evidence" value="ECO:0007669"/>
    <property type="project" value="TreeGrafter"/>
</dbReference>
<dbReference type="InterPro" id="IPR002048">
    <property type="entry name" value="EF_hand_dom"/>
</dbReference>
<organism evidence="5 6">
    <name type="scientific">Denticeps clupeoides</name>
    <name type="common">denticle herring</name>
    <dbReference type="NCBI Taxonomy" id="299321"/>
    <lineage>
        <taxon>Eukaryota</taxon>
        <taxon>Metazoa</taxon>
        <taxon>Chordata</taxon>
        <taxon>Craniata</taxon>
        <taxon>Vertebrata</taxon>
        <taxon>Euteleostomi</taxon>
        <taxon>Actinopterygii</taxon>
        <taxon>Neopterygii</taxon>
        <taxon>Teleostei</taxon>
        <taxon>Clupei</taxon>
        <taxon>Clupeiformes</taxon>
        <taxon>Denticipitoidei</taxon>
        <taxon>Denticipitidae</taxon>
        <taxon>Denticeps</taxon>
    </lineage>
</organism>
<dbReference type="PROSITE" id="PS00018">
    <property type="entry name" value="EF_HAND_1"/>
    <property type="match status" value="1"/>
</dbReference>
<dbReference type="PANTHER" id="PTHR11639">
    <property type="entry name" value="S100 CALCIUM-BINDING PROTEIN"/>
    <property type="match status" value="1"/>
</dbReference>
<dbReference type="CDD" id="cd00213">
    <property type="entry name" value="S-100"/>
    <property type="match status" value="1"/>
</dbReference>
<dbReference type="InterPro" id="IPR001751">
    <property type="entry name" value="S100/CaBP7/8-like_CS"/>
</dbReference>
<dbReference type="InterPro" id="IPR011992">
    <property type="entry name" value="EF-hand-dom_pair"/>
</dbReference>
<reference evidence="5 6" key="1">
    <citation type="submission" date="2020-06" db="EMBL/GenBank/DDBJ databases">
        <authorList>
            <consortium name="Wellcome Sanger Institute Data Sharing"/>
        </authorList>
    </citation>
    <scope>NUCLEOTIDE SEQUENCE [LARGE SCALE GENOMIC DNA]</scope>
</reference>
<dbReference type="Proteomes" id="UP000694580">
    <property type="component" value="Chromosome 20"/>
</dbReference>
<dbReference type="AlphaFoldDB" id="A0AAY4DBC4"/>
<dbReference type="SMART" id="SM00054">
    <property type="entry name" value="EFh"/>
    <property type="match status" value="1"/>
</dbReference>
<keyword evidence="2" id="KW-0479">Metal-binding</keyword>
<evidence type="ECO:0000256" key="1">
    <source>
        <dbReference type="ARBA" id="ARBA00007323"/>
    </source>
</evidence>
<evidence type="ECO:0000256" key="3">
    <source>
        <dbReference type="ARBA" id="ARBA00022837"/>
    </source>
</evidence>
<dbReference type="PANTHER" id="PTHR11639:SF63">
    <property type="entry name" value="PROTEIN S100"/>
    <property type="match status" value="1"/>
</dbReference>
<evidence type="ECO:0000313" key="6">
    <source>
        <dbReference type="Proteomes" id="UP000694580"/>
    </source>
</evidence>
<evidence type="ECO:0000313" key="5">
    <source>
        <dbReference type="Ensembl" id="ENSDCDP00010042479.1"/>
    </source>
</evidence>
<dbReference type="PROSITE" id="PS00303">
    <property type="entry name" value="S100_CABP"/>
    <property type="match status" value="1"/>
</dbReference>
<dbReference type="PROSITE" id="PS50222">
    <property type="entry name" value="EF_HAND_2"/>
    <property type="match status" value="1"/>
</dbReference>
<reference evidence="5" key="2">
    <citation type="submission" date="2025-08" db="UniProtKB">
        <authorList>
            <consortium name="Ensembl"/>
        </authorList>
    </citation>
    <scope>IDENTIFICATION</scope>
</reference>
<feature type="domain" description="EF-hand" evidence="4">
    <location>
        <begin position="125"/>
        <end position="160"/>
    </location>
</feature>
<sequence length="182" mass="20350">MSQHFRISSHSNYRYQATTETEVTMSALWFFVFWGCMTRSNGSCVYALTVRPGGGGGGRRERGRRCMDGAKFKLAWGKSLERGGVIFKPLAYSLLICSPLFSLSVPIAHSYRRQRELSTCIQNAQDKDAVEKVMNDLDSNNDGEVDFTEFIILMGALTVACNDFFNDDKSGKPEGSSDEKKE</sequence>
<dbReference type="Gene3D" id="1.10.238.10">
    <property type="entry name" value="EF-hand"/>
    <property type="match status" value="1"/>
</dbReference>
<evidence type="ECO:0000256" key="2">
    <source>
        <dbReference type="ARBA" id="ARBA00022723"/>
    </source>
</evidence>
<protein>
    <recommendedName>
        <fullName evidence="4">EF-hand domain-containing protein</fullName>
    </recommendedName>
</protein>
<comment type="similarity">
    <text evidence="1">Belongs to the S-100 family.</text>
</comment>
<accession>A0AAY4DBC4</accession>
<dbReference type="InterPro" id="IPR018247">
    <property type="entry name" value="EF_Hand_1_Ca_BS"/>
</dbReference>
<dbReference type="GO" id="GO:0046914">
    <property type="term" value="F:transition metal ion binding"/>
    <property type="evidence" value="ECO:0007669"/>
    <property type="project" value="InterPro"/>
</dbReference>
<name>A0AAY4DBC4_9TELE</name>
<dbReference type="GeneTree" id="ENSGT00940000166691"/>
<dbReference type="GO" id="GO:0005737">
    <property type="term" value="C:cytoplasm"/>
    <property type="evidence" value="ECO:0007669"/>
    <property type="project" value="TreeGrafter"/>
</dbReference>